<evidence type="ECO:0000313" key="1">
    <source>
        <dbReference type="EMBL" id="JAB65277.1"/>
    </source>
</evidence>
<organism evidence="1">
    <name type="scientific">Anoplophora glabripennis</name>
    <name type="common">Asian longhorn beetle</name>
    <name type="synonym">Anoplophora nobilis</name>
    <dbReference type="NCBI Taxonomy" id="217634"/>
    <lineage>
        <taxon>Eukaryota</taxon>
        <taxon>Metazoa</taxon>
        <taxon>Ecdysozoa</taxon>
        <taxon>Arthropoda</taxon>
        <taxon>Hexapoda</taxon>
        <taxon>Insecta</taxon>
        <taxon>Pterygota</taxon>
        <taxon>Neoptera</taxon>
        <taxon>Endopterygota</taxon>
        <taxon>Coleoptera</taxon>
        <taxon>Polyphaga</taxon>
        <taxon>Cucujiformia</taxon>
        <taxon>Chrysomeloidea</taxon>
        <taxon>Cerambycidae</taxon>
        <taxon>Lamiinae</taxon>
        <taxon>Lamiini</taxon>
        <taxon>Anoplophora</taxon>
    </lineage>
</organism>
<dbReference type="EMBL" id="GALX01003189">
    <property type="protein sequence ID" value="JAB65277.1"/>
    <property type="molecule type" value="Transcribed_RNA"/>
</dbReference>
<reference evidence="1" key="1">
    <citation type="submission" date="2013-07" db="EMBL/GenBank/DDBJ databases">
        <title>Midgut Transcriptome Profiling of Anoplphora glabripennis, a Lignocellulose Degrading, Wood-Boring Cerambycid.</title>
        <authorList>
            <person name="Scully E.D."/>
            <person name="Hoover K."/>
            <person name="Carlson J.E."/>
            <person name="Tien M."/>
            <person name="Geib S.M."/>
        </authorList>
    </citation>
    <scope>NUCLEOTIDE SEQUENCE</scope>
</reference>
<proteinExistence type="predicted"/>
<dbReference type="AlphaFoldDB" id="V5GUD9"/>
<sequence>MALPDWSPKSPEWSKDEKKLVLEDIISEPTKQSLKDIISNSDEFPIKFPIDTGRCKTLTSYLTESTLERNINSVYPLIHENALELYCKFILYKRHHGSAVEKSLYKKMTLMEFINRLLKKRAVMFMGKDDKYLLLSGEKGSKGWENIGTDKEQPPLLLQNCISYDEIKLAVFLSVSSYTYFVNIGDRKNMAKYATDRKDIEDEGIIVGMIGPRLKKVNVMEFQEMVVNERQNTTKNGYDTKISSSVHKLFSNFYEEPCRDYSEVLNYKKTLPKNEERYVELKTKSIFDNHLYYKRLAISIDTLLMEANYRAAEKETSAYIYVVGLGLGVW</sequence>
<name>V5GUD9_ANOGL</name>
<protein>
    <submittedName>
        <fullName evidence="1">Uncharacterized protein</fullName>
    </submittedName>
</protein>
<accession>V5GUD9</accession>
<dbReference type="InterPro" id="IPR032063">
    <property type="entry name" value="MavL-like"/>
</dbReference>
<dbReference type="Pfam" id="PF16062">
    <property type="entry name" value="MavL-like"/>
    <property type="match status" value="1"/>
</dbReference>